<accession>A5IMN8</accession>
<evidence type="ECO:0000313" key="1">
    <source>
        <dbReference type="EMBL" id="ABQ47461.1"/>
    </source>
</evidence>
<dbReference type="Proteomes" id="UP000006558">
    <property type="component" value="Chromosome"/>
</dbReference>
<gene>
    <name evidence="1" type="ordered locus">Tpet_1448</name>
</gene>
<dbReference type="EMBL" id="CP000702">
    <property type="protein sequence ID" value="ABQ47461.1"/>
    <property type="molecule type" value="Genomic_DNA"/>
</dbReference>
<evidence type="ECO:0000313" key="2">
    <source>
        <dbReference type="Proteomes" id="UP000006558"/>
    </source>
</evidence>
<protein>
    <submittedName>
        <fullName evidence="1">Uncharacterized protein</fullName>
    </submittedName>
</protein>
<dbReference type="HOGENOM" id="CLU_2940342_0_0_0"/>
<organism evidence="1 2">
    <name type="scientific">Thermotoga petrophila (strain ATCC BAA-488 / DSM 13995 / JCM 10881 / RKU-1)</name>
    <dbReference type="NCBI Taxonomy" id="390874"/>
    <lineage>
        <taxon>Bacteria</taxon>
        <taxon>Thermotogati</taxon>
        <taxon>Thermotogota</taxon>
        <taxon>Thermotogae</taxon>
        <taxon>Thermotogales</taxon>
        <taxon>Thermotogaceae</taxon>
        <taxon>Thermotoga</taxon>
    </lineage>
</organism>
<reference evidence="2" key="1">
    <citation type="submission" date="2007-05" db="EMBL/GenBank/DDBJ databases">
        <title>Complete sequence of Thermotoga petrophila RKU-1.</title>
        <authorList>
            <consortium name="US DOE Joint Genome Institute"/>
            <person name="Copeland A."/>
            <person name="Lucas S."/>
            <person name="Lapidus A."/>
            <person name="Barry K."/>
            <person name="Glavina del Rio T."/>
            <person name="Dalin E."/>
            <person name="Tice H."/>
            <person name="Pitluck S."/>
            <person name="Sims D."/>
            <person name="Brettin T."/>
            <person name="Bruce D."/>
            <person name="Detter J.C."/>
            <person name="Han C."/>
            <person name="Tapia R."/>
            <person name="Schmutz J."/>
            <person name="Larimer F."/>
            <person name="Land M."/>
            <person name="Hauser L."/>
            <person name="Kyrpides N."/>
            <person name="Mikhailova N."/>
            <person name="Nelson K."/>
            <person name="Gogarten J.P."/>
            <person name="Noll K."/>
            <person name="Richardson P."/>
        </authorList>
    </citation>
    <scope>NUCLEOTIDE SEQUENCE [LARGE SCALE GENOMIC DNA]</scope>
    <source>
        <strain evidence="2">ATCC BAA-488 / DSM 13995 / JCM 10881 / RKU-1</strain>
    </source>
</reference>
<proteinExistence type="predicted"/>
<dbReference type="AlphaFoldDB" id="A5IMN8"/>
<name>A5IMN8_THEP1</name>
<dbReference type="KEGG" id="tpt:Tpet_1448"/>
<reference evidence="1 2" key="2">
    <citation type="journal article" date="2009" name="Proc. Natl. Acad. Sci. U.S.A.">
        <title>On the chimeric nature, thermophilic origin, and phylogenetic placement of the Thermotogales.</title>
        <authorList>
            <person name="Zhaxybayeva O."/>
            <person name="Swithers K.S."/>
            <person name="Lapierre P."/>
            <person name="Fournier G.P."/>
            <person name="Bickhart D.M."/>
            <person name="DeBoy R.T."/>
            <person name="Nelson K.E."/>
            <person name="Nesbo C.L."/>
            <person name="Doolittle W.F."/>
            <person name="Gogarten J.P."/>
            <person name="Noll K.M."/>
        </authorList>
    </citation>
    <scope>NUCLEOTIDE SEQUENCE [LARGE SCALE GENOMIC DNA]</scope>
    <source>
        <strain evidence="2">ATCC BAA-488 / DSM 13995 / JCM 10881 / RKU-1</strain>
    </source>
</reference>
<sequence length="65" mass="7244">MRRVLMIIFLILVLLSTIIFADKVKTDNETHSWKSEITEQVQVAPKSAATCEVTFKGSTAGNQSF</sequence>